<evidence type="ECO:0000313" key="1">
    <source>
        <dbReference type="EMBL" id="MFD2520342.1"/>
    </source>
</evidence>
<dbReference type="InterPro" id="IPR051057">
    <property type="entry name" value="PI-PLC_domain"/>
</dbReference>
<dbReference type="PANTHER" id="PTHR13593:SF140">
    <property type="entry name" value="PLC-LIKE PHOSPHODIESTERASE"/>
    <property type="match status" value="1"/>
</dbReference>
<dbReference type="InterPro" id="IPR017946">
    <property type="entry name" value="PLC-like_Pdiesterase_TIM-brl"/>
</dbReference>
<organism evidence="1 2">
    <name type="scientific">Emticicia soli</name>
    <dbReference type="NCBI Taxonomy" id="2027878"/>
    <lineage>
        <taxon>Bacteria</taxon>
        <taxon>Pseudomonadati</taxon>
        <taxon>Bacteroidota</taxon>
        <taxon>Cytophagia</taxon>
        <taxon>Cytophagales</taxon>
        <taxon>Leadbetterellaceae</taxon>
        <taxon>Emticicia</taxon>
    </lineage>
</organism>
<accession>A0ABW5J2W6</accession>
<sequence length="514" mass="58209">MSILNPSKGVDYYVFLAKENYCVKYKAPSDLGFSHSDKIFHYQDDVLMQTNHIEISKIDISLWNKSGRLEWKVYDKDNDDEDNKIAGKYIDINPGTGNVGSSNIEPTLQENSIVNKDNNYAISYGFYDASSGDFSALTNYDQSYVYVTPCMSNWMGDLVAFNAKYGLCKFSNFALAGSHDAGMYNNSEAMKLMKNKEYTTFLSKSSEDFLTNHGVKLDDDAKQNIKDYIKLFQKLVATGGENIIVNLAMTQKDDISMQLDLGTRFFDIRPGFCSYADSFVLPTKVSQATGINNLYHQHALVPGMSFDQILNEALNWLDKNKKEIIVMNLNFQGFILETMKPTPQFLDDYINNVISELKITISIGSKADLNTSYNDLIKNHKRLIFLNQIGESTDAQKYDSYNNTYKTTNADVIIDALNSMNKNGQKESDYTVLQLQGTANGIISDIVDSSATFSKLTSPLMSTKANFDTKTYPWIHENVHKNFEKDQLIVFLNDFSENALAQQSCWITQKRMDN</sequence>
<dbReference type="PANTHER" id="PTHR13593">
    <property type="match status" value="1"/>
</dbReference>
<dbReference type="Proteomes" id="UP001597510">
    <property type="component" value="Unassembled WGS sequence"/>
</dbReference>
<reference evidence="2" key="1">
    <citation type="journal article" date="2019" name="Int. J. Syst. Evol. Microbiol.">
        <title>The Global Catalogue of Microorganisms (GCM) 10K type strain sequencing project: providing services to taxonomists for standard genome sequencing and annotation.</title>
        <authorList>
            <consortium name="The Broad Institute Genomics Platform"/>
            <consortium name="The Broad Institute Genome Sequencing Center for Infectious Disease"/>
            <person name="Wu L."/>
            <person name="Ma J."/>
        </authorList>
    </citation>
    <scope>NUCLEOTIDE SEQUENCE [LARGE SCALE GENOMIC DNA]</scope>
    <source>
        <strain evidence="2">KCTC 52344</strain>
    </source>
</reference>
<gene>
    <name evidence="1" type="ORF">ACFSR2_05580</name>
</gene>
<dbReference type="EMBL" id="JBHULC010000005">
    <property type="protein sequence ID" value="MFD2520342.1"/>
    <property type="molecule type" value="Genomic_DNA"/>
</dbReference>
<dbReference type="SUPFAM" id="SSF51695">
    <property type="entry name" value="PLC-like phosphodiesterases"/>
    <property type="match status" value="1"/>
</dbReference>
<keyword evidence="2" id="KW-1185">Reference proteome</keyword>
<evidence type="ECO:0008006" key="3">
    <source>
        <dbReference type="Google" id="ProtNLM"/>
    </source>
</evidence>
<evidence type="ECO:0000313" key="2">
    <source>
        <dbReference type="Proteomes" id="UP001597510"/>
    </source>
</evidence>
<name>A0ABW5J2W6_9BACT</name>
<dbReference type="RefSeq" id="WP_340238955.1">
    <property type="nucleotide sequence ID" value="NZ_JBBEWC010000011.1"/>
</dbReference>
<comment type="caution">
    <text evidence="1">The sequence shown here is derived from an EMBL/GenBank/DDBJ whole genome shotgun (WGS) entry which is preliminary data.</text>
</comment>
<protein>
    <recommendedName>
        <fullName evidence="3">PLC-like phosphodiesterase</fullName>
    </recommendedName>
</protein>
<dbReference type="Gene3D" id="3.20.20.190">
    <property type="entry name" value="Phosphatidylinositol (PI) phosphodiesterase"/>
    <property type="match status" value="1"/>
</dbReference>
<proteinExistence type="predicted"/>